<dbReference type="PIRSF" id="PIRSF001438">
    <property type="entry name" value="4pyrrol_synth_OHMeBilane_synth"/>
    <property type="match status" value="1"/>
</dbReference>
<evidence type="ECO:0000259" key="8">
    <source>
        <dbReference type="Pfam" id="PF01379"/>
    </source>
</evidence>
<accession>A0A1T5IH05</accession>
<evidence type="ECO:0000256" key="3">
    <source>
        <dbReference type="ARBA" id="ARBA00011245"/>
    </source>
</evidence>
<dbReference type="GO" id="GO:0006782">
    <property type="term" value="P:protoporphyrinogen IX biosynthetic process"/>
    <property type="evidence" value="ECO:0007669"/>
    <property type="project" value="UniProtKB-UniRule"/>
</dbReference>
<protein>
    <recommendedName>
        <fullName evidence="7">Porphobilinogen deaminase</fullName>
        <shortName evidence="7">PBG</shortName>
        <ecNumber evidence="7">2.5.1.61</ecNumber>
    </recommendedName>
    <alternativeName>
        <fullName evidence="7">Hydroxymethylbilane synthase</fullName>
        <shortName evidence="7">HMBS</shortName>
    </alternativeName>
    <alternativeName>
        <fullName evidence="7">Pre-uroporphyrinogen synthase</fullName>
    </alternativeName>
</protein>
<dbReference type="STRING" id="123320.SAMN06309945_0444"/>
<dbReference type="PANTHER" id="PTHR11557:SF0">
    <property type="entry name" value="PORPHOBILINOGEN DEAMINASE"/>
    <property type="match status" value="1"/>
</dbReference>
<evidence type="ECO:0000256" key="4">
    <source>
        <dbReference type="ARBA" id="ARBA00022679"/>
    </source>
</evidence>
<dbReference type="InterPro" id="IPR022419">
    <property type="entry name" value="Porphobilin_deaminase_cofac_BS"/>
</dbReference>
<dbReference type="InterPro" id="IPR022418">
    <property type="entry name" value="Porphobilinogen_deaminase_C"/>
</dbReference>
<name>A0A1T5IH05_9MICO</name>
<feature type="domain" description="Porphobilinogen deaminase C-terminal" evidence="9">
    <location>
        <begin position="238"/>
        <end position="310"/>
    </location>
</feature>
<dbReference type="RefSeq" id="WP_079726663.1">
    <property type="nucleotide sequence ID" value="NZ_FUZP01000001.1"/>
</dbReference>
<dbReference type="PROSITE" id="PS00533">
    <property type="entry name" value="PORPHOBILINOGEN_DEAM"/>
    <property type="match status" value="1"/>
</dbReference>
<dbReference type="Pfam" id="PF01379">
    <property type="entry name" value="Porphobil_deam"/>
    <property type="match status" value="1"/>
</dbReference>
<feature type="modified residue" description="S-(dipyrrolylmethanemethyl)cysteine" evidence="7">
    <location>
        <position position="254"/>
    </location>
</feature>
<organism evidence="10 11">
    <name type="scientific">Okibacterium fritillariae</name>
    <dbReference type="NCBI Taxonomy" id="123320"/>
    <lineage>
        <taxon>Bacteria</taxon>
        <taxon>Bacillati</taxon>
        <taxon>Actinomycetota</taxon>
        <taxon>Actinomycetes</taxon>
        <taxon>Micrococcales</taxon>
        <taxon>Microbacteriaceae</taxon>
        <taxon>Okibacterium</taxon>
    </lineage>
</organism>
<comment type="subunit">
    <text evidence="3 7">Monomer.</text>
</comment>
<sequence length="324" mass="33109">MTLRIGTRGSALALAQTGDVARDITAAVGTPVDLVTVISHGDVSRASLSSLGGTGVFASALREALVADECDLLVHSLKDLPTQPYDGLIVAGIPQRADARDALCARDNLSLGELPRGAKVGTGSPRRVAQLLAARPDLQVIDIRGNIDSRLARVNSDDLDAVVLAAAGLDRIGRSDAITDLFDLDRWPTAPGQGALALEVRASDIGGGFEAALREEAAGIGEQIAAAVGALNDRDAALTATAERGVLATLEAGCAAPVGAAAVVQDGTLFLSATVYSTDGLRSVTERADAEIDEQLSPEMLGARVAERLLEAGVASFAPVGAFS</sequence>
<comment type="similarity">
    <text evidence="2 7">Belongs to the HMBS family.</text>
</comment>
<dbReference type="PRINTS" id="PR00151">
    <property type="entry name" value="PORPHBDMNASE"/>
</dbReference>
<feature type="domain" description="Porphobilinogen deaminase N-terminal" evidence="8">
    <location>
        <begin position="3"/>
        <end position="204"/>
    </location>
</feature>
<dbReference type="Pfam" id="PF03900">
    <property type="entry name" value="Porphobil_deamC"/>
    <property type="match status" value="1"/>
</dbReference>
<comment type="catalytic activity">
    <reaction evidence="6 7">
        <text>4 porphobilinogen + H2O = hydroxymethylbilane + 4 NH4(+)</text>
        <dbReference type="Rhea" id="RHEA:13185"/>
        <dbReference type="ChEBI" id="CHEBI:15377"/>
        <dbReference type="ChEBI" id="CHEBI:28938"/>
        <dbReference type="ChEBI" id="CHEBI:57845"/>
        <dbReference type="ChEBI" id="CHEBI:58126"/>
        <dbReference type="EC" id="2.5.1.61"/>
    </reaction>
</comment>
<evidence type="ECO:0000256" key="6">
    <source>
        <dbReference type="ARBA" id="ARBA00048169"/>
    </source>
</evidence>
<dbReference type="EC" id="2.5.1.61" evidence="7"/>
<comment type="cofactor">
    <cofactor evidence="7">
        <name>dipyrromethane</name>
        <dbReference type="ChEBI" id="CHEBI:60342"/>
    </cofactor>
    <text evidence="7">Binds 1 dipyrromethane group covalently.</text>
</comment>
<dbReference type="HAMAP" id="MF_00260">
    <property type="entry name" value="Porphobil_deam"/>
    <property type="match status" value="1"/>
</dbReference>
<dbReference type="InterPro" id="IPR036803">
    <property type="entry name" value="Porphobilinogen_deaminase_C_sf"/>
</dbReference>
<dbReference type="FunFam" id="3.40.190.10:FF:000005">
    <property type="entry name" value="Porphobilinogen deaminase"/>
    <property type="match status" value="1"/>
</dbReference>
<proteinExistence type="inferred from homology"/>
<keyword evidence="5 7" id="KW-0627">Porphyrin biosynthesis</keyword>
<reference evidence="10 11" key="1">
    <citation type="submission" date="2017-02" db="EMBL/GenBank/DDBJ databases">
        <authorList>
            <person name="Peterson S.W."/>
        </authorList>
    </citation>
    <scope>NUCLEOTIDE SEQUENCE [LARGE SCALE GENOMIC DNA]</scope>
    <source>
        <strain evidence="10 11">VKM Ac-2059</strain>
    </source>
</reference>
<dbReference type="EMBL" id="FUZP01000001">
    <property type="protein sequence ID" value="SKC38419.1"/>
    <property type="molecule type" value="Genomic_DNA"/>
</dbReference>
<dbReference type="OrthoDB" id="9810298at2"/>
<dbReference type="Gene3D" id="3.40.190.10">
    <property type="entry name" value="Periplasmic binding protein-like II"/>
    <property type="match status" value="2"/>
</dbReference>
<gene>
    <name evidence="7" type="primary">hemC</name>
    <name evidence="10" type="ORF">SAMN06309945_0444</name>
</gene>
<evidence type="ECO:0000256" key="1">
    <source>
        <dbReference type="ARBA" id="ARBA00002869"/>
    </source>
</evidence>
<dbReference type="InterPro" id="IPR022417">
    <property type="entry name" value="Porphobilin_deaminase_N"/>
</dbReference>
<dbReference type="NCBIfam" id="TIGR00212">
    <property type="entry name" value="hemC"/>
    <property type="match status" value="1"/>
</dbReference>
<evidence type="ECO:0000313" key="10">
    <source>
        <dbReference type="EMBL" id="SKC38419.1"/>
    </source>
</evidence>
<dbReference type="SUPFAM" id="SSF54782">
    <property type="entry name" value="Porphobilinogen deaminase (hydroxymethylbilane synthase), C-terminal domain"/>
    <property type="match status" value="1"/>
</dbReference>
<dbReference type="GO" id="GO:0005737">
    <property type="term" value="C:cytoplasm"/>
    <property type="evidence" value="ECO:0007669"/>
    <property type="project" value="UniProtKB-UniRule"/>
</dbReference>
<dbReference type="Proteomes" id="UP000190857">
    <property type="component" value="Unassembled WGS sequence"/>
</dbReference>
<evidence type="ECO:0000256" key="2">
    <source>
        <dbReference type="ARBA" id="ARBA00005638"/>
    </source>
</evidence>
<dbReference type="InterPro" id="IPR000860">
    <property type="entry name" value="HemC"/>
</dbReference>
<evidence type="ECO:0000256" key="7">
    <source>
        <dbReference type="HAMAP-Rule" id="MF_00260"/>
    </source>
</evidence>
<evidence type="ECO:0000313" key="11">
    <source>
        <dbReference type="Proteomes" id="UP000190857"/>
    </source>
</evidence>
<evidence type="ECO:0000259" key="9">
    <source>
        <dbReference type="Pfam" id="PF03900"/>
    </source>
</evidence>
<keyword evidence="4 7" id="KW-0808">Transferase</keyword>
<dbReference type="SUPFAM" id="SSF53850">
    <property type="entry name" value="Periplasmic binding protein-like II"/>
    <property type="match status" value="1"/>
</dbReference>
<keyword evidence="11" id="KW-1185">Reference proteome</keyword>
<evidence type="ECO:0000256" key="5">
    <source>
        <dbReference type="ARBA" id="ARBA00023244"/>
    </source>
</evidence>
<dbReference type="AlphaFoldDB" id="A0A1T5IH05"/>
<comment type="function">
    <text evidence="1 7">Tetrapolymerization of the monopyrrole PBG into the hydroxymethylbilane pre-uroporphyrinogen in several discrete steps.</text>
</comment>
<dbReference type="Gene3D" id="3.30.160.40">
    <property type="entry name" value="Porphobilinogen deaminase, C-terminal domain"/>
    <property type="match status" value="1"/>
</dbReference>
<dbReference type="GO" id="GO:0004418">
    <property type="term" value="F:hydroxymethylbilane synthase activity"/>
    <property type="evidence" value="ECO:0007669"/>
    <property type="project" value="UniProtKB-UniRule"/>
</dbReference>
<dbReference type="PANTHER" id="PTHR11557">
    <property type="entry name" value="PORPHOBILINOGEN DEAMINASE"/>
    <property type="match status" value="1"/>
</dbReference>
<comment type="miscellaneous">
    <text evidence="7">The porphobilinogen subunits are added to the dipyrromethane group.</text>
</comment>